<accession>A0ABZ1YH42</accession>
<evidence type="ECO:0000313" key="5">
    <source>
        <dbReference type="Proteomes" id="UP001432062"/>
    </source>
</evidence>
<name>A0ABZ1YH42_9NOCA</name>
<dbReference type="InterPro" id="IPR001647">
    <property type="entry name" value="HTH_TetR"/>
</dbReference>
<evidence type="ECO:0000256" key="2">
    <source>
        <dbReference type="PROSITE-ProRule" id="PRU00335"/>
    </source>
</evidence>
<proteinExistence type="predicted"/>
<dbReference type="InterPro" id="IPR009057">
    <property type="entry name" value="Homeodomain-like_sf"/>
</dbReference>
<feature type="domain" description="HTH tetR-type" evidence="3">
    <location>
        <begin position="1"/>
        <end position="47"/>
    </location>
</feature>
<keyword evidence="5" id="KW-1185">Reference proteome</keyword>
<dbReference type="Gene3D" id="1.10.357.10">
    <property type="entry name" value="Tetracycline Repressor, domain 2"/>
    <property type="match status" value="1"/>
</dbReference>
<reference evidence="4" key="1">
    <citation type="submission" date="2022-10" db="EMBL/GenBank/DDBJ databases">
        <title>The complete genomes of actinobacterial strains from the NBC collection.</title>
        <authorList>
            <person name="Joergensen T.S."/>
            <person name="Alvarez Arevalo M."/>
            <person name="Sterndorff E.B."/>
            <person name="Faurdal D."/>
            <person name="Vuksanovic O."/>
            <person name="Mourched A.-S."/>
            <person name="Charusanti P."/>
            <person name="Shaw S."/>
            <person name="Blin K."/>
            <person name="Weber T."/>
        </authorList>
    </citation>
    <scope>NUCLEOTIDE SEQUENCE</scope>
    <source>
        <strain evidence="4">NBC_01482</strain>
    </source>
</reference>
<dbReference type="SUPFAM" id="SSF46689">
    <property type="entry name" value="Homeodomain-like"/>
    <property type="match status" value="1"/>
</dbReference>
<dbReference type="PROSITE" id="PS50977">
    <property type="entry name" value="HTH_TETR_2"/>
    <property type="match status" value="1"/>
</dbReference>
<dbReference type="RefSeq" id="WP_329405206.1">
    <property type="nucleotide sequence ID" value="NZ_CP109441.1"/>
</dbReference>
<evidence type="ECO:0000259" key="3">
    <source>
        <dbReference type="PROSITE" id="PS50977"/>
    </source>
</evidence>
<sequence length="99" mass="10071">MTRKGMVGLNIDHVAAAAGCSRATVYRYVGGKSALRDAVLAGATARIAETIGQAVAAHTGPDRITHAILAALAAVRADPVATAFLTTTNPNEVDTLSRG</sequence>
<gene>
    <name evidence="4" type="ORF">OG563_25080</name>
</gene>
<dbReference type="EMBL" id="CP109441">
    <property type="protein sequence ID" value="WUV42534.1"/>
    <property type="molecule type" value="Genomic_DNA"/>
</dbReference>
<evidence type="ECO:0000256" key="1">
    <source>
        <dbReference type="ARBA" id="ARBA00023125"/>
    </source>
</evidence>
<protein>
    <submittedName>
        <fullName evidence="4">TetR/AcrR family transcriptional regulator</fullName>
    </submittedName>
</protein>
<keyword evidence="1 2" id="KW-0238">DNA-binding</keyword>
<evidence type="ECO:0000313" key="4">
    <source>
        <dbReference type="EMBL" id="WUV42534.1"/>
    </source>
</evidence>
<dbReference type="Pfam" id="PF00440">
    <property type="entry name" value="TetR_N"/>
    <property type="match status" value="1"/>
</dbReference>
<dbReference type="Proteomes" id="UP001432062">
    <property type="component" value="Chromosome"/>
</dbReference>
<feature type="DNA-binding region" description="H-T-H motif" evidence="2">
    <location>
        <begin position="10"/>
        <end position="29"/>
    </location>
</feature>
<organism evidence="4 5">
    <name type="scientific">Nocardia vinacea</name>
    <dbReference type="NCBI Taxonomy" id="96468"/>
    <lineage>
        <taxon>Bacteria</taxon>
        <taxon>Bacillati</taxon>
        <taxon>Actinomycetota</taxon>
        <taxon>Actinomycetes</taxon>
        <taxon>Mycobacteriales</taxon>
        <taxon>Nocardiaceae</taxon>
        <taxon>Nocardia</taxon>
    </lineage>
</organism>